<proteinExistence type="predicted"/>
<keyword evidence="6" id="KW-1185">Reference proteome</keyword>
<dbReference type="Pfam" id="PF10342">
    <property type="entry name" value="Kre9_KNH"/>
    <property type="match status" value="1"/>
</dbReference>
<dbReference type="OrthoDB" id="2156011at2759"/>
<organism evidence="5 6">
    <name type="scientific">Mortierella polycephala</name>
    <dbReference type="NCBI Taxonomy" id="41804"/>
    <lineage>
        <taxon>Eukaryota</taxon>
        <taxon>Fungi</taxon>
        <taxon>Fungi incertae sedis</taxon>
        <taxon>Mucoromycota</taxon>
        <taxon>Mortierellomycotina</taxon>
        <taxon>Mortierellomycetes</taxon>
        <taxon>Mortierellales</taxon>
        <taxon>Mortierellaceae</taxon>
        <taxon>Mortierella</taxon>
    </lineage>
</organism>
<dbReference type="InterPro" id="IPR018466">
    <property type="entry name" value="Kre9/Knh1-like_N"/>
</dbReference>
<accession>A0A9P6U7J8</accession>
<evidence type="ECO:0000256" key="2">
    <source>
        <dbReference type="SAM" id="MobiDB-lite"/>
    </source>
</evidence>
<reference evidence="5" key="1">
    <citation type="journal article" date="2020" name="Fungal Divers.">
        <title>Resolving the Mortierellaceae phylogeny through synthesis of multi-gene phylogenetics and phylogenomics.</title>
        <authorList>
            <person name="Vandepol N."/>
            <person name="Liber J."/>
            <person name="Desiro A."/>
            <person name="Na H."/>
            <person name="Kennedy M."/>
            <person name="Barry K."/>
            <person name="Grigoriev I.V."/>
            <person name="Miller A.N."/>
            <person name="O'Donnell K."/>
            <person name="Stajich J.E."/>
            <person name="Bonito G."/>
        </authorList>
    </citation>
    <scope>NUCLEOTIDE SEQUENCE</scope>
    <source>
        <strain evidence="5">KOD948</strain>
    </source>
</reference>
<dbReference type="EMBL" id="JAAAJA010000083">
    <property type="protein sequence ID" value="KAG0263056.1"/>
    <property type="molecule type" value="Genomic_DNA"/>
</dbReference>
<sequence length="190" mass="18947">MLFSKSVITLGALVTLLTVVQADMLSISNPTKGTTWKVGESVFLQWNGNCASMGSPAAQSVDVNLMSGPSTALRFVAKMASIDCSGSESRKEFTIPSEVVTQPGDYSLQVQTEPQLSYSNIFAIGTAAGGAASAPSTGGADTGNGDGNKGSASVGGDHSSAASSPVMRGGSSVTAAGVALVAVLVAAQLL</sequence>
<evidence type="ECO:0000256" key="3">
    <source>
        <dbReference type="SAM" id="SignalP"/>
    </source>
</evidence>
<protein>
    <recommendedName>
        <fullName evidence="4">Yeast cell wall synthesis Kre9/Knh1-like N-terminal domain-containing protein</fullName>
    </recommendedName>
</protein>
<dbReference type="AlphaFoldDB" id="A0A9P6U7J8"/>
<feature type="domain" description="Yeast cell wall synthesis Kre9/Knh1-like N-terminal" evidence="4">
    <location>
        <begin position="29"/>
        <end position="124"/>
    </location>
</feature>
<gene>
    <name evidence="5" type="ORF">BG011_009349</name>
</gene>
<feature type="region of interest" description="Disordered" evidence="2">
    <location>
        <begin position="133"/>
        <end position="167"/>
    </location>
</feature>
<feature type="chain" id="PRO_5040234378" description="Yeast cell wall synthesis Kre9/Knh1-like N-terminal domain-containing protein" evidence="3">
    <location>
        <begin position="23"/>
        <end position="190"/>
    </location>
</feature>
<evidence type="ECO:0000259" key="4">
    <source>
        <dbReference type="Pfam" id="PF10342"/>
    </source>
</evidence>
<feature type="signal peptide" evidence="3">
    <location>
        <begin position="1"/>
        <end position="22"/>
    </location>
</feature>
<dbReference type="Proteomes" id="UP000726737">
    <property type="component" value="Unassembled WGS sequence"/>
</dbReference>
<evidence type="ECO:0000313" key="6">
    <source>
        <dbReference type="Proteomes" id="UP000726737"/>
    </source>
</evidence>
<name>A0A9P6U7J8_9FUNG</name>
<evidence type="ECO:0000256" key="1">
    <source>
        <dbReference type="ARBA" id="ARBA00022729"/>
    </source>
</evidence>
<keyword evidence="1 3" id="KW-0732">Signal</keyword>
<comment type="caution">
    <text evidence="5">The sequence shown here is derived from an EMBL/GenBank/DDBJ whole genome shotgun (WGS) entry which is preliminary data.</text>
</comment>
<evidence type="ECO:0000313" key="5">
    <source>
        <dbReference type="EMBL" id="KAG0263056.1"/>
    </source>
</evidence>